<gene>
    <name evidence="1" type="ORF">FC98_GL002287</name>
</gene>
<organism evidence="1 2">
    <name type="scientific">Lentilactobacillus kisonensis DSM 19906 = JCM 15041</name>
    <dbReference type="NCBI Taxonomy" id="1423766"/>
    <lineage>
        <taxon>Bacteria</taxon>
        <taxon>Bacillati</taxon>
        <taxon>Bacillota</taxon>
        <taxon>Bacilli</taxon>
        <taxon>Lactobacillales</taxon>
        <taxon>Lactobacillaceae</taxon>
        <taxon>Lentilactobacillus</taxon>
    </lineage>
</organism>
<dbReference type="InterPro" id="IPR011990">
    <property type="entry name" value="TPR-like_helical_dom_sf"/>
</dbReference>
<dbReference type="Gene3D" id="1.25.40.10">
    <property type="entry name" value="Tetratricopeptide repeat domain"/>
    <property type="match status" value="1"/>
</dbReference>
<evidence type="ECO:0000313" key="2">
    <source>
        <dbReference type="Proteomes" id="UP000051439"/>
    </source>
</evidence>
<sequence>MGIMWKENKIMTKDTQQELFKQINQAQPEKLKNLILRLASLDDNLAGLILGVLNDEPVQASQPQRREVKNNAIEKEIHHIRGVIANTILENGGDTDCFKPQQAKSLIDFFDGLVDEIQNGIESGDMPIELSVPLLLMTYQNQIQLLPKIVDYNQQFDDSVQGTMLALEEAVDSVAGLSTDIKDNLMDQVIKLFKKAIFEGFPEERYDLFYTALPLVTEQTAPKLIAVSEKLKKQVSIMDMLYLESNKLLLQIRIAFQLGQTKRAQQIIDDNIDNEDVRSEYVAILEGSKNFPKAEAVIQDAINKKLGDPQQWRNRLARIYRQTNQTAKLRKLLKNQLLSGDIEAYDQYRELLVGMHEWKKEYPALLATLAAKLGRYDYCKILLKENAYSKIVDQLNKYKSMAMIRQYAPIIYKYEKKPITTLYLNSVVIPQSNKKTATGPVQLASDIIKFLNFSKDLKTTKRVIKQLKVRLGTGGRFRDAFSKIDDAIERFELNIN</sequence>
<dbReference type="Proteomes" id="UP000051439">
    <property type="component" value="Unassembled WGS sequence"/>
</dbReference>
<proteinExistence type="predicted"/>
<dbReference type="EMBL" id="AZEB01000051">
    <property type="protein sequence ID" value="KRL19014.1"/>
    <property type="molecule type" value="Genomic_DNA"/>
</dbReference>
<accession>A0A0R1NFI4</accession>
<evidence type="ECO:0000313" key="1">
    <source>
        <dbReference type="EMBL" id="KRL19014.1"/>
    </source>
</evidence>
<dbReference type="PATRIC" id="fig|1423766.4.peg.2370"/>
<keyword evidence="2" id="KW-1185">Reference proteome</keyword>
<protein>
    <submittedName>
        <fullName evidence="1">Uncharacterized protein</fullName>
    </submittedName>
</protein>
<name>A0A0R1NFI4_9LACO</name>
<dbReference type="AlphaFoldDB" id="A0A0R1NFI4"/>
<comment type="caution">
    <text evidence="1">The sequence shown here is derived from an EMBL/GenBank/DDBJ whole genome shotgun (WGS) entry which is preliminary data.</text>
</comment>
<reference evidence="1 2" key="1">
    <citation type="journal article" date="2015" name="Genome Announc.">
        <title>Expanding the biotechnology potential of lactobacilli through comparative genomics of 213 strains and associated genera.</title>
        <authorList>
            <person name="Sun Z."/>
            <person name="Harris H.M."/>
            <person name="McCann A."/>
            <person name="Guo C."/>
            <person name="Argimon S."/>
            <person name="Zhang W."/>
            <person name="Yang X."/>
            <person name="Jeffery I.B."/>
            <person name="Cooney J.C."/>
            <person name="Kagawa T.F."/>
            <person name="Liu W."/>
            <person name="Song Y."/>
            <person name="Salvetti E."/>
            <person name="Wrobel A."/>
            <person name="Rasinkangas P."/>
            <person name="Parkhill J."/>
            <person name="Rea M.C."/>
            <person name="O'Sullivan O."/>
            <person name="Ritari J."/>
            <person name="Douillard F.P."/>
            <person name="Paul Ross R."/>
            <person name="Yang R."/>
            <person name="Briner A.E."/>
            <person name="Felis G.E."/>
            <person name="de Vos W.M."/>
            <person name="Barrangou R."/>
            <person name="Klaenhammer T.R."/>
            <person name="Caufield P.W."/>
            <person name="Cui Y."/>
            <person name="Zhang H."/>
            <person name="O'Toole P.W."/>
        </authorList>
    </citation>
    <scope>NUCLEOTIDE SEQUENCE [LARGE SCALE GENOMIC DNA]</scope>
    <source>
        <strain evidence="1 2">DSM 19906</strain>
    </source>
</reference>